<keyword evidence="4" id="KW-1185">Reference proteome</keyword>
<feature type="compositionally biased region" description="Basic and acidic residues" evidence="1">
    <location>
        <begin position="851"/>
        <end position="883"/>
    </location>
</feature>
<feature type="compositionally biased region" description="Low complexity" evidence="1">
    <location>
        <begin position="679"/>
        <end position="689"/>
    </location>
</feature>
<dbReference type="PROSITE" id="PS00018">
    <property type="entry name" value="EF_HAND_1"/>
    <property type="match status" value="1"/>
</dbReference>
<dbReference type="EMBL" id="JAEHOE010000170">
    <property type="protein sequence ID" value="KAG2483619.1"/>
    <property type="molecule type" value="Genomic_DNA"/>
</dbReference>
<feature type="compositionally biased region" description="Low complexity" evidence="1">
    <location>
        <begin position="1151"/>
        <end position="1160"/>
    </location>
</feature>
<feature type="compositionally biased region" description="Low complexity" evidence="1">
    <location>
        <begin position="1359"/>
        <end position="1368"/>
    </location>
</feature>
<feature type="compositionally biased region" description="Polar residues" evidence="1">
    <location>
        <begin position="643"/>
        <end position="657"/>
    </location>
</feature>
<feature type="compositionally biased region" description="Low complexity" evidence="1">
    <location>
        <begin position="917"/>
        <end position="939"/>
    </location>
</feature>
<dbReference type="Proteomes" id="UP000612055">
    <property type="component" value="Unassembled WGS sequence"/>
</dbReference>
<feature type="compositionally biased region" description="Low complexity" evidence="1">
    <location>
        <begin position="1035"/>
        <end position="1053"/>
    </location>
</feature>
<feature type="compositionally biased region" description="Low complexity" evidence="1">
    <location>
        <begin position="1422"/>
        <end position="1443"/>
    </location>
</feature>
<feature type="compositionally biased region" description="Low complexity" evidence="1">
    <location>
        <begin position="1094"/>
        <end position="1108"/>
    </location>
</feature>
<evidence type="ECO:0000313" key="3">
    <source>
        <dbReference type="EMBL" id="KAG2483619.1"/>
    </source>
</evidence>
<organism evidence="3 4">
    <name type="scientific">Edaphochlamys debaryana</name>
    <dbReference type="NCBI Taxonomy" id="47281"/>
    <lineage>
        <taxon>Eukaryota</taxon>
        <taxon>Viridiplantae</taxon>
        <taxon>Chlorophyta</taxon>
        <taxon>core chlorophytes</taxon>
        <taxon>Chlorophyceae</taxon>
        <taxon>CS clade</taxon>
        <taxon>Chlamydomonadales</taxon>
        <taxon>Chlamydomonadales incertae sedis</taxon>
        <taxon>Edaphochlamys</taxon>
    </lineage>
</organism>
<feature type="region of interest" description="Disordered" evidence="1">
    <location>
        <begin position="451"/>
        <end position="490"/>
    </location>
</feature>
<dbReference type="InterPro" id="IPR002048">
    <property type="entry name" value="EF_hand_dom"/>
</dbReference>
<feature type="compositionally biased region" description="Low complexity" evidence="1">
    <location>
        <begin position="624"/>
        <end position="633"/>
    </location>
</feature>
<dbReference type="InterPro" id="IPR018247">
    <property type="entry name" value="EF_Hand_1_Ca_BS"/>
</dbReference>
<feature type="compositionally biased region" description="Low complexity" evidence="1">
    <location>
        <begin position="715"/>
        <end position="725"/>
    </location>
</feature>
<gene>
    <name evidence="3" type="ORF">HYH03_017499</name>
</gene>
<feature type="compositionally biased region" description="Gly residues" evidence="1">
    <location>
        <begin position="699"/>
        <end position="709"/>
    </location>
</feature>
<feature type="region of interest" description="Disordered" evidence="1">
    <location>
        <begin position="1256"/>
        <end position="1494"/>
    </location>
</feature>
<feature type="compositionally biased region" description="Gly residues" evidence="1">
    <location>
        <begin position="948"/>
        <end position="958"/>
    </location>
</feature>
<reference evidence="3" key="1">
    <citation type="journal article" date="2020" name="bioRxiv">
        <title>Comparative genomics of Chlamydomonas.</title>
        <authorList>
            <person name="Craig R.J."/>
            <person name="Hasan A.R."/>
            <person name="Ness R.W."/>
            <person name="Keightley P.D."/>
        </authorList>
    </citation>
    <scope>NUCLEOTIDE SEQUENCE</scope>
    <source>
        <strain evidence="3">CCAP 11/70</strain>
    </source>
</reference>
<feature type="compositionally biased region" description="Low complexity" evidence="1">
    <location>
        <begin position="1336"/>
        <end position="1347"/>
    </location>
</feature>
<evidence type="ECO:0000313" key="4">
    <source>
        <dbReference type="Proteomes" id="UP000612055"/>
    </source>
</evidence>
<name>A0A835XP45_9CHLO</name>
<feature type="compositionally biased region" description="Basic residues" evidence="1">
    <location>
        <begin position="971"/>
        <end position="984"/>
    </location>
</feature>
<evidence type="ECO:0000259" key="2">
    <source>
        <dbReference type="PROSITE" id="PS50222"/>
    </source>
</evidence>
<feature type="compositionally biased region" description="Gly residues" evidence="1">
    <location>
        <begin position="1369"/>
        <end position="1378"/>
    </location>
</feature>
<feature type="compositionally biased region" description="Low complexity" evidence="1">
    <location>
        <begin position="736"/>
        <end position="776"/>
    </location>
</feature>
<feature type="compositionally biased region" description="Low complexity" evidence="1">
    <location>
        <begin position="462"/>
        <end position="477"/>
    </location>
</feature>
<feature type="region of interest" description="Disordered" evidence="1">
    <location>
        <begin position="613"/>
        <end position="1160"/>
    </location>
</feature>
<dbReference type="GO" id="GO:0005509">
    <property type="term" value="F:calcium ion binding"/>
    <property type="evidence" value="ECO:0007669"/>
    <property type="project" value="InterPro"/>
</dbReference>
<feature type="compositionally biased region" description="Low complexity" evidence="1">
    <location>
        <begin position="1302"/>
        <end position="1314"/>
    </location>
</feature>
<feature type="compositionally biased region" description="Polar residues" evidence="1">
    <location>
        <begin position="827"/>
        <end position="847"/>
    </location>
</feature>
<proteinExistence type="predicted"/>
<feature type="domain" description="EF-hand" evidence="2">
    <location>
        <begin position="59"/>
        <end position="94"/>
    </location>
</feature>
<comment type="caution">
    <text evidence="3">The sequence shown here is derived from an EMBL/GenBank/DDBJ whole genome shotgun (WGS) entry which is preliminary data.</text>
</comment>
<feature type="compositionally biased region" description="Gly residues" evidence="1">
    <location>
        <begin position="1412"/>
        <end position="1421"/>
    </location>
</feature>
<feature type="compositionally biased region" description="Low complexity" evidence="1">
    <location>
        <begin position="1485"/>
        <end position="1494"/>
    </location>
</feature>
<accession>A0A835XP45</accession>
<evidence type="ECO:0000256" key="1">
    <source>
        <dbReference type="SAM" id="MobiDB-lite"/>
    </source>
</evidence>
<dbReference type="OrthoDB" id="547356at2759"/>
<protein>
    <recommendedName>
        <fullName evidence="2">EF-hand domain-containing protein</fullName>
    </recommendedName>
</protein>
<dbReference type="PROSITE" id="PS50222">
    <property type="entry name" value="EF_HAND_2"/>
    <property type="match status" value="1"/>
</dbReference>
<sequence>MSARGGEEPLRGAEIIYGLFHKYATKSSGALYGVVGIPYYRMKQLMVDMDLLEGVPAALVDVYVREHMQRADQDGTGIVSAQDFVVWLLSEVAALVPIRESFDAVTGLRPLYNQYHAVLLGDVGFAEGTRRPATGMLSWQFLRLVEQYGISASSESARHAFKAARASFGAFRGASQTSSEGQAADPTSGGRLQFAAFVRALGLLAERKMSSHDVPLYQVVSCGQPPPTADPRLASAPLPPAAAQLGLGSALEGPASKEAYACAHCGQQHSRWRLDDWLKLEEVVRVLGIPQPVRDYLPDLPLVNARNLRAVFHRYNARYNKGKMPPMSYKLPIKTPAAAATDADYSAAGSGATGGPAAYGACCCLYRSLSVMEMPAWLRLCGDCETLRVEAGAHGGSLNPGRLEAAFVAAASVGGVYLADDSAGIHDVPVPPDSSGQAKLTLQRNRLGTVVGSDGRAAGDGPAPKRSSAAYAAAGEPPGSGGGPPTISPALHEVKGPASAAAWLASARSLPYGPASGAAAGLPPAGAGGQHRAARLALTFPQFLEALRLVAEEVGGHPTTTLLSEQILIRMIHDIVREGCPRPDPTTLTGSNQIRRQLANDRARELGLGPVASAPAAGLAPEPSSATSATTSTKYTYDEFTPPDSNLYTSASSSRVGSVTGPPVRPPSAKLSRSQSSNATAAAPIGAGAMRPPLPWQVGAGGAASGSGGMPAPPSAWARPRASAAGPMSPPQAERSSASALSAAGSTTSASRPRPSSAPRVRASSSDGAAPAAAAGPPLPLPPRAHVRRDDPPSVPPPPSAQASEPALRPRSAPRRSRSVSGASDLLGSSVSASVLEGQGSSLTALGSVSARERHRDPERDRDRDRERDRDKDRDRERDRDGGSTKLAFGRSVPRPDVPRLNLGALTGTSEAPHAGSAKSLTSPTAASAASASGPLRRTGSGRRGRSEGSGGDSGAGGSLRPEAEPGYPGHHTHHTHHHHHHGQAHLSPDEPTIPEEGDPAGDSSQRRRHHHRHRDREGASATPGGRDTPASDRVSSAASPAPGAGAAGGPVVKPRSRGTSPAPSARRRVSGNTGYVTPLPPGSSLRQRPSADAGSILAAGSPAPGAAGPSGGGAAASSRHSDAGSVPGSISGRRRRGQPPPMAPLDPGEAVAAAKAAAAAMDPRSADIDGKSLARAASGLRNTLLYLAANPYTDGMVPEDGEPPAVPPLPEREVSYAASETGSAAVLAWRRENAVATPVADTLYPIPITKEASTAFGEDLPSQRSWTSNRDRPTARPTAMPDPLADPIETASSARGGGAGRPPSASPVPSAVANFRATPKPTTPLDLVVFPPEAPATARAPSRAASIKSGRGPAPSISGASVRSARSTGGGGGGGSRRGGDGSDDGAASVSRYPVPSTSAYGEGPTIYPGAVGGGGGGVYGSPSSAGGAAAASDSLAVAPRATSLSSAGGATGPRYLAPTGNERPPPESYEGSVRSDQFFFPRSAASPAPAPA</sequence>